<sequence>MFKVTTTNLSEDLSAAHRDHGSREIGLVSGNRLHEILNAFSRIDPVQNHETAPQIAITTDAGRFMVRTSETRLFLYDLDNASAGASEHTADEIVTLLGPTVAALGLGEDQQPPARRIRRIQPWIALAMLVVGLALNGYTLYSAFYIDNVNIPPPLAPIADKTEFARIRNTLVGTFTTGSRPGDRGIVIRADGTASLVLYGPQGAVSSQIPCTYTLGRRDKKLYITLSPRGLIEVSNPDLLTLFGDTYNRAR</sequence>
<evidence type="ECO:0000313" key="2">
    <source>
        <dbReference type="EMBL" id="OIR04127.1"/>
    </source>
</evidence>
<dbReference type="EMBL" id="MLJW01000060">
    <property type="protein sequence ID" value="OIR04127.1"/>
    <property type="molecule type" value="Genomic_DNA"/>
</dbReference>
<comment type="caution">
    <text evidence="2">The sequence shown here is derived from an EMBL/GenBank/DDBJ whole genome shotgun (WGS) entry which is preliminary data.</text>
</comment>
<dbReference type="AlphaFoldDB" id="A0A1J5S734"/>
<evidence type="ECO:0000256" key="1">
    <source>
        <dbReference type="SAM" id="Phobius"/>
    </source>
</evidence>
<organism evidence="2">
    <name type="scientific">mine drainage metagenome</name>
    <dbReference type="NCBI Taxonomy" id="410659"/>
    <lineage>
        <taxon>unclassified sequences</taxon>
        <taxon>metagenomes</taxon>
        <taxon>ecological metagenomes</taxon>
    </lineage>
</organism>
<name>A0A1J5S734_9ZZZZ</name>
<keyword evidence="1" id="KW-0812">Transmembrane</keyword>
<feature type="transmembrane region" description="Helical" evidence="1">
    <location>
        <begin position="123"/>
        <end position="146"/>
    </location>
</feature>
<protein>
    <submittedName>
        <fullName evidence="2">Uncharacterized protein</fullName>
    </submittedName>
</protein>
<gene>
    <name evidence="2" type="ORF">GALL_138580</name>
</gene>
<proteinExistence type="predicted"/>
<keyword evidence="1" id="KW-0472">Membrane</keyword>
<reference evidence="2" key="1">
    <citation type="submission" date="2016-10" db="EMBL/GenBank/DDBJ databases">
        <title>Sequence of Gallionella enrichment culture.</title>
        <authorList>
            <person name="Poehlein A."/>
            <person name="Muehling M."/>
            <person name="Daniel R."/>
        </authorList>
    </citation>
    <scope>NUCLEOTIDE SEQUENCE</scope>
</reference>
<keyword evidence="1" id="KW-1133">Transmembrane helix</keyword>
<accession>A0A1J5S734</accession>